<dbReference type="EMBL" id="AP025739">
    <property type="protein sequence ID" value="BDI28377.1"/>
    <property type="molecule type" value="Genomic_DNA"/>
</dbReference>
<accession>A0A402D2W5</accession>
<organism evidence="4 5">
    <name type="scientific">Capsulimonas corticalis</name>
    <dbReference type="NCBI Taxonomy" id="2219043"/>
    <lineage>
        <taxon>Bacteria</taxon>
        <taxon>Bacillati</taxon>
        <taxon>Armatimonadota</taxon>
        <taxon>Armatimonadia</taxon>
        <taxon>Capsulimonadales</taxon>
        <taxon>Capsulimonadaceae</taxon>
        <taxon>Capsulimonas</taxon>
    </lineage>
</organism>
<dbReference type="PROSITE" id="PS50893">
    <property type="entry name" value="ABC_TRANSPORTER_2"/>
    <property type="match status" value="1"/>
</dbReference>
<evidence type="ECO:0000256" key="1">
    <source>
        <dbReference type="ARBA" id="ARBA00022448"/>
    </source>
</evidence>
<dbReference type="GO" id="GO:0016887">
    <property type="term" value="F:ATP hydrolysis activity"/>
    <property type="evidence" value="ECO:0007669"/>
    <property type="project" value="InterPro"/>
</dbReference>
<keyword evidence="3 4" id="KW-0067">ATP-binding</keyword>
<keyword evidence="2" id="KW-0547">Nucleotide-binding</keyword>
<gene>
    <name evidence="4" type="ORF">CCAX7_004280</name>
</gene>
<reference evidence="4 5" key="1">
    <citation type="journal article" date="2019" name="Int. J. Syst. Evol. Microbiol.">
        <title>Capsulimonas corticalis gen. nov., sp. nov., an aerobic capsulated bacterium, of a novel bacterial order, Capsulimonadales ord. nov., of the class Armatimonadia of the phylum Armatimonadetes.</title>
        <authorList>
            <person name="Li J."/>
            <person name="Kudo C."/>
            <person name="Tonouchi A."/>
        </authorList>
    </citation>
    <scope>NUCLEOTIDE SEQUENCE [LARGE SCALE GENOMIC DNA]</scope>
    <source>
        <strain evidence="4 5">AX-7</strain>
    </source>
</reference>
<dbReference type="Proteomes" id="UP000287394">
    <property type="component" value="Chromosome"/>
</dbReference>
<dbReference type="FunCoup" id="A0A402D2W5">
    <property type="interactions" value="467"/>
</dbReference>
<dbReference type="KEGG" id="ccot:CCAX7_004280"/>
<dbReference type="Pfam" id="PF00005">
    <property type="entry name" value="ABC_tran"/>
    <property type="match status" value="1"/>
</dbReference>
<dbReference type="InterPro" id="IPR003439">
    <property type="entry name" value="ABC_transporter-like_ATP-bd"/>
</dbReference>
<dbReference type="Gene3D" id="3.40.50.300">
    <property type="entry name" value="P-loop containing nucleotide triphosphate hydrolases"/>
    <property type="match status" value="1"/>
</dbReference>
<dbReference type="GO" id="GO:0005524">
    <property type="term" value="F:ATP binding"/>
    <property type="evidence" value="ECO:0007669"/>
    <property type="project" value="UniProtKB-KW"/>
</dbReference>
<proteinExistence type="predicted"/>
<dbReference type="OrthoDB" id="6321334at2"/>
<sequence>MQDSISVYCDGLTKVYKGGKKSGDIVAVDNISLRVPAGEFYGFLGPNGAGKSTSIKMLTGLLRPTSGRIVIAGHDLAVDPLAVKRAIGVLPEDLNLYERLTASEFLVFAGQMYSMPLAEARRRSEELLAVMELGDAGDKLIVDFSMGMKKKTALAGAMIHNPPVLFLDEPFNGIDALSSRKIRDVLKQRTEMGATVFFSSHVLEVVEKLCTRVAIIARGRLVGEGTMDELRALTHDTSLEDIFVHLVASPDEASPVADASQPWYSRSVSRFDGEQ</sequence>
<dbReference type="InterPro" id="IPR027417">
    <property type="entry name" value="P-loop_NTPase"/>
</dbReference>
<dbReference type="InterPro" id="IPR003593">
    <property type="entry name" value="AAA+_ATPase"/>
</dbReference>
<dbReference type="AlphaFoldDB" id="A0A402D2W5"/>
<protein>
    <submittedName>
        <fullName evidence="4">ABC transporter ATP-binding protein</fullName>
    </submittedName>
</protein>
<dbReference type="RefSeq" id="WP_119323877.1">
    <property type="nucleotide sequence ID" value="NZ_AP025739.1"/>
</dbReference>
<dbReference type="PANTHER" id="PTHR42711:SF19">
    <property type="entry name" value="DOXORUBICIN RESISTANCE ATP-BINDING PROTEIN DRRA"/>
    <property type="match status" value="1"/>
</dbReference>
<keyword evidence="1" id="KW-0813">Transport</keyword>
<dbReference type="SUPFAM" id="SSF52540">
    <property type="entry name" value="P-loop containing nucleoside triphosphate hydrolases"/>
    <property type="match status" value="1"/>
</dbReference>
<evidence type="ECO:0000313" key="5">
    <source>
        <dbReference type="Proteomes" id="UP000287394"/>
    </source>
</evidence>
<name>A0A402D2W5_9BACT</name>
<evidence type="ECO:0000313" key="4">
    <source>
        <dbReference type="EMBL" id="BDI28377.1"/>
    </source>
</evidence>
<dbReference type="SMART" id="SM00382">
    <property type="entry name" value="AAA"/>
    <property type="match status" value="1"/>
</dbReference>
<evidence type="ECO:0000256" key="2">
    <source>
        <dbReference type="ARBA" id="ARBA00022741"/>
    </source>
</evidence>
<evidence type="ECO:0000256" key="3">
    <source>
        <dbReference type="ARBA" id="ARBA00022840"/>
    </source>
</evidence>
<dbReference type="PANTHER" id="PTHR42711">
    <property type="entry name" value="ABC TRANSPORTER ATP-BINDING PROTEIN"/>
    <property type="match status" value="1"/>
</dbReference>
<dbReference type="InterPro" id="IPR050763">
    <property type="entry name" value="ABC_transporter_ATP-binding"/>
</dbReference>
<keyword evidence="5" id="KW-1185">Reference proteome</keyword>